<organism evidence="1 2">
    <name type="scientific">Symbiodinium necroappetens</name>
    <dbReference type="NCBI Taxonomy" id="1628268"/>
    <lineage>
        <taxon>Eukaryota</taxon>
        <taxon>Sar</taxon>
        <taxon>Alveolata</taxon>
        <taxon>Dinophyceae</taxon>
        <taxon>Suessiales</taxon>
        <taxon>Symbiodiniaceae</taxon>
        <taxon>Symbiodinium</taxon>
    </lineage>
</organism>
<dbReference type="Gene3D" id="3.30.70.660">
    <property type="entry name" value="Pseudouridine synthase I, catalytic domain, C-terminal subdomain"/>
    <property type="match status" value="1"/>
</dbReference>
<evidence type="ECO:0000313" key="2">
    <source>
        <dbReference type="Proteomes" id="UP000601435"/>
    </source>
</evidence>
<dbReference type="GO" id="GO:0009982">
    <property type="term" value="F:pseudouridine synthase activity"/>
    <property type="evidence" value="ECO:0007669"/>
    <property type="project" value="InterPro"/>
</dbReference>
<name>A0A812NIL4_9DINO</name>
<dbReference type="SUPFAM" id="SSF55120">
    <property type="entry name" value="Pseudouridine synthase"/>
    <property type="match status" value="1"/>
</dbReference>
<sequence length="110" mass="12006">ANLPADVRCHSAWWTLDLSFCTRGTAVKTYTYYVAQQSPGAEIPPRALAVLQQATWFLPPEKSRLDQARMKAAAAQLVGRHDFCALSSASGGEGSTTRQLIALEVELLEQ</sequence>
<gene>
    <name evidence="1" type="primary">truA</name>
    <name evidence="1" type="ORF">SNEC2469_LOCUS7976</name>
</gene>
<keyword evidence="2" id="KW-1185">Reference proteome</keyword>
<accession>A0A812NIL4</accession>
<dbReference type="GO" id="GO:0003723">
    <property type="term" value="F:RNA binding"/>
    <property type="evidence" value="ECO:0007669"/>
    <property type="project" value="InterPro"/>
</dbReference>
<reference evidence="1" key="1">
    <citation type="submission" date="2021-02" db="EMBL/GenBank/DDBJ databases">
        <authorList>
            <person name="Dougan E. K."/>
            <person name="Rhodes N."/>
            <person name="Thang M."/>
            <person name="Chan C."/>
        </authorList>
    </citation>
    <scope>NUCLEOTIDE SEQUENCE</scope>
</reference>
<protein>
    <submittedName>
        <fullName evidence="1">TruA protein</fullName>
    </submittedName>
</protein>
<proteinExistence type="predicted"/>
<feature type="non-terminal residue" evidence="1">
    <location>
        <position position="1"/>
    </location>
</feature>
<dbReference type="InterPro" id="IPR020103">
    <property type="entry name" value="PsdUridine_synth_cat_dom_sf"/>
</dbReference>
<dbReference type="EMBL" id="CAJNJA010013335">
    <property type="protein sequence ID" value="CAE7318678.1"/>
    <property type="molecule type" value="Genomic_DNA"/>
</dbReference>
<dbReference type="AlphaFoldDB" id="A0A812NIL4"/>
<dbReference type="InterPro" id="IPR020095">
    <property type="entry name" value="PsdUridine_synth_TruA_C"/>
</dbReference>
<comment type="caution">
    <text evidence="1">The sequence shown here is derived from an EMBL/GenBank/DDBJ whole genome shotgun (WGS) entry which is preliminary data.</text>
</comment>
<dbReference type="Proteomes" id="UP000601435">
    <property type="component" value="Unassembled WGS sequence"/>
</dbReference>
<dbReference type="GO" id="GO:0001522">
    <property type="term" value="P:pseudouridine synthesis"/>
    <property type="evidence" value="ECO:0007669"/>
    <property type="project" value="InterPro"/>
</dbReference>
<feature type="non-terminal residue" evidence="1">
    <location>
        <position position="110"/>
    </location>
</feature>
<evidence type="ECO:0000313" key="1">
    <source>
        <dbReference type="EMBL" id="CAE7318678.1"/>
    </source>
</evidence>
<dbReference type="OrthoDB" id="430307at2759"/>